<gene>
    <name evidence="6" type="ORF">FB45DRAFT_918420</name>
</gene>
<dbReference type="Pfam" id="PF00753">
    <property type="entry name" value="Lactamase_B"/>
    <property type="match status" value="1"/>
</dbReference>
<keyword evidence="4" id="KW-0862">Zinc</keyword>
<dbReference type="SUPFAM" id="SSF56281">
    <property type="entry name" value="Metallo-hydrolase/oxidoreductase"/>
    <property type="match status" value="1"/>
</dbReference>
<accession>A0AAD7BRC6</accession>
<evidence type="ECO:0000313" key="6">
    <source>
        <dbReference type="EMBL" id="KAJ7628496.1"/>
    </source>
</evidence>
<evidence type="ECO:0000259" key="5">
    <source>
        <dbReference type="SMART" id="SM00849"/>
    </source>
</evidence>
<dbReference type="GO" id="GO:0046872">
    <property type="term" value="F:metal ion binding"/>
    <property type="evidence" value="ECO:0007669"/>
    <property type="project" value="UniProtKB-KW"/>
</dbReference>
<dbReference type="InterPro" id="IPR050662">
    <property type="entry name" value="Sec-metab_biosynth-thioest"/>
</dbReference>
<dbReference type="CDD" id="cd07722">
    <property type="entry name" value="LACTB2-like_MBL-fold"/>
    <property type="match status" value="1"/>
</dbReference>
<dbReference type="InterPro" id="IPR036866">
    <property type="entry name" value="RibonucZ/Hydroxyglut_hydro"/>
</dbReference>
<keyword evidence="7" id="KW-1185">Reference proteome</keyword>
<dbReference type="InterPro" id="IPR047921">
    <property type="entry name" value="LACTB2-like_MBL-fold"/>
</dbReference>
<dbReference type="Proteomes" id="UP001221142">
    <property type="component" value="Unassembled WGS sequence"/>
</dbReference>
<dbReference type="PANTHER" id="PTHR23131">
    <property type="entry name" value="ENDORIBONUCLEASE LACTB2"/>
    <property type="match status" value="1"/>
</dbReference>
<dbReference type="Gene3D" id="3.60.15.10">
    <property type="entry name" value="Ribonuclease Z/Hydroxyacylglutathione hydrolase-like"/>
    <property type="match status" value="1"/>
</dbReference>
<dbReference type="InterPro" id="IPR041516">
    <property type="entry name" value="LACTB2_WH"/>
</dbReference>
<organism evidence="6 7">
    <name type="scientific">Roridomyces roridus</name>
    <dbReference type="NCBI Taxonomy" id="1738132"/>
    <lineage>
        <taxon>Eukaryota</taxon>
        <taxon>Fungi</taxon>
        <taxon>Dikarya</taxon>
        <taxon>Basidiomycota</taxon>
        <taxon>Agaricomycotina</taxon>
        <taxon>Agaricomycetes</taxon>
        <taxon>Agaricomycetidae</taxon>
        <taxon>Agaricales</taxon>
        <taxon>Marasmiineae</taxon>
        <taxon>Mycenaceae</taxon>
        <taxon>Roridomyces</taxon>
    </lineage>
</organism>
<dbReference type="SMART" id="SM00849">
    <property type="entry name" value="Lactamase_B"/>
    <property type="match status" value="1"/>
</dbReference>
<sequence length="349" mass="38264">MTNVAIRPTLLPTATMDKLEALASITRLSENVVRVLGQNPGKFTLQGTNTYIVGKQRPFTLIDTGEGREEYIPLLESALKDAGASSDPSAADVSDIVISHWHHDHVGGLPSVLSLLRRLWDERNVAAPFKPPRLHKFPTPTTFRSIQGHYTLPSILESLPADSYAPGPEGSPFHDLHDTQVISEFSQLRVLHTPGHTSDSICLHLPQDNALYTADTVLGQGTAVFEDLAAYIASLRKMLDFPGYTVLYPGHGPVVSEGAEVIQTYIKHRLEREAQIVGVLKSPVPQGEAVDGSWTTWTIVKSIYARYPESLWLPAAHGVDLHLRKLEGEGLVEKMGGEGKDTSWKFLGN</sequence>
<evidence type="ECO:0000256" key="1">
    <source>
        <dbReference type="ARBA" id="ARBA00006759"/>
    </source>
</evidence>
<evidence type="ECO:0000256" key="3">
    <source>
        <dbReference type="ARBA" id="ARBA00022801"/>
    </source>
</evidence>
<dbReference type="EMBL" id="JARKIF010000010">
    <property type="protein sequence ID" value="KAJ7628496.1"/>
    <property type="molecule type" value="Genomic_DNA"/>
</dbReference>
<reference evidence="6" key="1">
    <citation type="submission" date="2023-03" db="EMBL/GenBank/DDBJ databases">
        <title>Massive genome expansion in bonnet fungi (Mycena s.s.) driven by repeated elements and novel gene families across ecological guilds.</title>
        <authorList>
            <consortium name="Lawrence Berkeley National Laboratory"/>
            <person name="Harder C.B."/>
            <person name="Miyauchi S."/>
            <person name="Viragh M."/>
            <person name="Kuo A."/>
            <person name="Thoen E."/>
            <person name="Andreopoulos B."/>
            <person name="Lu D."/>
            <person name="Skrede I."/>
            <person name="Drula E."/>
            <person name="Henrissat B."/>
            <person name="Morin E."/>
            <person name="Kohler A."/>
            <person name="Barry K."/>
            <person name="LaButti K."/>
            <person name="Morin E."/>
            <person name="Salamov A."/>
            <person name="Lipzen A."/>
            <person name="Mereny Z."/>
            <person name="Hegedus B."/>
            <person name="Baldrian P."/>
            <person name="Stursova M."/>
            <person name="Weitz H."/>
            <person name="Taylor A."/>
            <person name="Grigoriev I.V."/>
            <person name="Nagy L.G."/>
            <person name="Martin F."/>
            <person name="Kauserud H."/>
        </authorList>
    </citation>
    <scope>NUCLEOTIDE SEQUENCE</scope>
    <source>
        <strain evidence="6">9284</strain>
    </source>
</reference>
<comment type="caution">
    <text evidence="6">The sequence shown here is derived from an EMBL/GenBank/DDBJ whole genome shotgun (WGS) entry which is preliminary data.</text>
</comment>
<dbReference type="Pfam" id="PF17778">
    <property type="entry name" value="WHD_BLACT"/>
    <property type="match status" value="1"/>
</dbReference>
<feature type="domain" description="Metallo-beta-lactamase" evidence="5">
    <location>
        <begin position="47"/>
        <end position="251"/>
    </location>
</feature>
<keyword evidence="2" id="KW-0479">Metal-binding</keyword>
<keyword evidence="3" id="KW-0378">Hydrolase</keyword>
<protein>
    <submittedName>
        <fullName evidence="6">Beta-lactamase-like protein</fullName>
    </submittedName>
</protein>
<dbReference type="InterPro" id="IPR001279">
    <property type="entry name" value="Metallo-B-lactamas"/>
</dbReference>
<name>A0AAD7BRC6_9AGAR</name>
<evidence type="ECO:0000256" key="4">
    <source>
        <dbReference type="ARBA" id="ARBA00022833"/>
    </source>
</evidence>
<dbReference type="Gene3D" id="1.10.10.10">
    <property type="entry name" value="Winged helix-like DNA-binding domain superfamily/Winged helix DNA-binding domain"/>
    <property type="match status" value="1"/>
</dbReference>
<comment type="similarity">
    <text evidence="1">Belongs to the metallo-beta-lactamase superfamily. Glyoxalase II family.</text>
</comment>
<evidence type="ECO:0000313" key="7">
    <source>
        <dbReference type="Proteomes" id="UP001221142"/>
    </source>
</evidence>
<dbReference type="GO" id="GO:0016787">
    <property type="term" value="F:hydrolase activity"/>
    <property type="evidence" value="ECO:0007669"/>
    <property type="project" value="UniProtKB-KW"/>
</dbReference>
<dbReference type="GO" id="GO:0044550">
    <property type="term" value="P:secondary metabolite biosynthetic process"/>
    <property type="evidence" value="ECO:0007669"/>
    <property type="project" value="TreeGrafter"/>
</dbReference>
<dbReference type="InterPro" id="IPR036388">
    <property type="entry name" value="WH-like_DNA-bd_sf"/>
</dbReference>
<dbReference type="PANTHER" id="PTHR23131:SF0">
    <property type="entry name" value="ENDORIBONUCLEASE LACTB2"/>
    <property type="match status" value="1"/>
</dbReference>
<dbReference type="AlphaFoldDB" id="A0AAD7BRC6"/>
<proteinExistence type="inferred from homology"/>
<evidence type="ECO:0000256" key="2">
    <source>
        <dbReference type="ARBA" id="ARBA00022723"/>
    </source>
</evidence>